<dbReference type="EMBL" id="JACIVC010000066">
    <property type="protein sequence ID" value="MBB1070182.1"/>
    <property type="molecule type" value="Genomic_DNA"/>
</dbReference>
<dbReference type="RefSeq" id="WP_182598672.1">
    <property type="nucleotide sequence ID" value="NZ_JACIVC010000066.1"/>
</dbReference>
<keyword evidence="3" id="KW-1185">Reference proteome</keyword>
<reference evidence="2 3" key="1">
    <citation type="submission" date="2020-07" db="EMBL/GenBank/DDBJ databases">
        <title>Description of Limosilactobacillus balticus sp. nov., Limosilactobacillus agrestis sp. nov., Limosilactobacillus albertensis sp. nov., Limosilactobacillus rudii sp. nov., Limosilactobacillus fastidiosus sp. nov., five novel Limosilactobacillus species isolated from the vertebrate gastrointestinal tract, and proposal of 6 subspecies of Limosilactobacillus reuteri adapted to the gastrointestinal tract of specific vertebrate hosts.</title>
        <authorList>
            <person name="Li F."/>
            <person name="Cheng C."/>
            <person name="Zheng J."/>
            <person name="Quevedo R.M."/>
            <person name="Li J."/>
            <person name="Roos S."/>
            <person name="Gaenzle M.G."/>
            <person name="Walter J."/>
        </authorList>
    </citation>
    <scope>NUCLEOTIDE SEQUENCE [LARGE SCALE GENOMIC DNA]</scope>
    <source>
        <strain evidence="2 3">RRLNB_1_1</strain>
    </source>
</reference>
<dbReference type="PANTHER" id="PTHR22916">
    <property type="entry name" value="GLYCOSYLTRANSFERASE"/>
    <property type="match status" value="1"/>
</dbReference>
<dbReference type="CDD" id="cd00761">
    <property type="entry name" value="Glyco_tranf_GTA_type"/>
    <property type="match status" value="1"/>
</dbReference>
<keyword evidence="2" id="KW-0808">Transferase</keyword>
<gene>
    <name evidence="2" type="ORF">H5S40_08460</name>
</gene>
<evidence type="ECO:0000313" key="3">
    <source>
        <dbReference type="Proteomes" id="UP000518316"/>
    </source>
</evidence>
<dbReference type="AlphaFoldDB" id="A0A7W3Y972"/>
<name>A0A7W3Y972_9LACO</name>
<dbReference type="GO" id="GO:0016758">
    <property type="term" value="F:hexosyltransferase activity"/>
    <property type="evidence" value="ECO:0007669"/>
    <property type="project" value="UniProtKB-ARBA"/>
</dbReference>
<dbReference type="SUPFAM" id="SSF53448">
    <property type="entry name" value="Nucleotide-diphospho-sugar transferases"/>
    <property type="match status" value="1"/>
</dbReference>
<evidence type="ECO:0000259" key="1">
    <source>
        <dbReference type="Pfam" id="PF00535"/>
    </source>
</evidence>
<dbReference type="Pfam" id="PF00535">
    <property type="entry name" value="Glycos_transf_2"/>
    <property type="match status" value="1"/>
</dbReference>
<feature type="domain" description="Glycosyltransferase 2-like" evidence="1">
    <location>
        <begin position="4"/>
        <end position="131"/>
    </location>
</feature>
<comment type="caution">
    <text evidence="2">The sequence shown here is derived from an EMBL/GenBank/DDBJ whole genome shotgun (WGS) entry which is preliminary data.</text>
</comment>
<evidence type="ECO:0000313" key="2">
    <source>
        <dbReference type="EMBL" id="MBB1070182.1"/>
    </source>
</evidence>
<dbReference type="InterPro" id="IPR029044">
    <property type="entry name" value="Nucleotide-diphossugar_trans"/>
</dbReference>
<dbReference type="Gene3D" id="3.90.550.10">
    <property type="entry name" value="Spore Coat Polysaccharide Biosynthesis Protein SpsA, Chain A"/>
    <property type="match status" value="1"/>
</dbReference>
<accession>A0A7W3Y972</accession>
<protein>
    <submittedName>
        <fullName evidence="2">Glycosyltransferase family 2 protein</fullName>
    </submittedName>
</protein>
<dbReference type="Proteomes" id="UP000518316">
    <property type="component" value="Unassembled WGS sequence"/>
</dbReference>
<dbReference type="PANTHER" id="PTHR22916:SF3">
    <property type="entry name" value="UDP-GLCNAC:BETAGAL BETA-1,3-N-ACETYLGLUCOSAMINYLTRANSFERASE-LIKE PROTEIN 1"/>
    <property type="match status" value="1"/>
</dbReference>
<sequence>MKISIIVPIYNVQNLLQKSLQSILDQSYKDYEVILIDDGSTDESLKVARKFTKKDNRFRIYATSNQGLAAARNEGLKYITGPITYFMDADDQLSPNFLDIMNGYFEKHPDVEVIHFTSSQVDHQLKSINSSVLVSEEILDNKEALIRLMEVIFQPTAWSYISRSSLIKENKLVFSRGRLFEDENFNAKLLSHAHRVSVLKFNKGPYYYLVEPRKGKLMNNIMYHRTLNQLQDRLFIVKDEYSYLKKQEIVGNRYLDSWYVWKLIWIYNYYSNCKSNIPSERLKELRKQVIDIYKEKSTQLSFRQKLQYFRLKSKAFNNIMLYAKKKIHKFRKTSEKV</sequence>
<dbReference type="InterPro" id="IPR001173">
    <property type="entry name" value="Glyco_trans_2-like"/>
</dbReference>
<proteinExistence type="predicted"/>
<organism evidence="2 3">
    <name type="scientific">Limosilactobacillus albertensis</name>
    <dbReference type="NCBI Taxonomy" id="2759752"/>
    <lineage>
        <taxon>Bacteria</taxon>
        <taxon>Bacillati</taxon>
        <taxon>Bacillota</taxon>
        <taxon>Bacilli</taxon>
        <taxon>Lactobacillales</taxon>
        <taxon>Lactobacillaceae</taxon>
        <taxon>Limosilactobacillus</taxon>
    </lineage>
</organism>